<feature type="non-terminal residue" evidence="2">
    <location>
        <position position="1"/>
    </location>
</feature>
<evidence type="ECO:0000313" key="3">
    <source>
        <dbReference type="Proteomes" id="UP001374535"/>
    </source>
</evidence>
<protein>
    <submittedName>
        <fullName evidence="2">Uncharacterized protein</fullName>
    </submittedName>
</protein>
<gene>
    <name evidence="2" type="ORF">V8G54_029902</name>
</gene>
<keyword evidence="1" id="KW-0812">Transmembrane</keyword>
<evidence type="ECO:0000256" key="1">
    <source>
        <dbReference type="SAM" id="Phobius"/>
    </source>
</evidence>
<accession>A0AAQ3RKS2</accession>
<organism evidence="2 3">
    <name type="scientific">Vigna mungo</name>
    <name type="common">Black gram</name>
    <name type="synonym">Phaseolus mungo</name>
    <dbReference type="NCBI Taxonomy" id="3915"/>
    <lineage>
        <taxon>Eukaryota</taxon>
        <taxon>Viridiplantae</taxon>
        <taxon>Streptophyta</taxon>
        <taxon>Embryophyta</taxon>
        <taxon>Tracheophyta</taxon>
        <taxon>Spermatophyta</taxon>
        <taxon>Magnoliopsida</taxon>
        <taxon>eudicotyledons</taxon>
        <taxon>Gunneridae</taxon>
        <taxon>Pentapetalae</taxon>
        <taxon>rosids</taxon>
        <taxon>fabids</taxon>
        <taxon>Fabales</taxon>
        <taxon>Fabaceae</taxon>
        <taxon>Papilionoideae</taxon>
        <taxon>50 kb inversion clade</taxon>
        <taxon>NPAAA clade</taxon>
        <taxon>indigoferoid/millettioid clade</taxon>
        <taxon>Phaseoleae</taxon>
        <taxon>Vigna</taxon>
    </lineage>
</organism>
<keyword evidence="1" id="KW-0472">Membrane</keyword>
<proteinExistence type="predicted"/>
<dbReference type="EMBL" id="CP144692">
    <property type="protein sequence ID" value="WVY97751.1"/>
    <property type="molecule type" value="Genomic_DNA"/>
</dbReference>
<name>A0AAQ3RKS2_VIGMU</name>
<reference evidence="2 3" key="1">
    <citation type="journal article" date="2023" name="Life. Sci Alliance">
        <title>Evolutionary insights into 3D genome organization and epigenetic landscape of Vigna mungo.</title>
        <authorList>
            <person name="Junaid A."/>
            <person name="Singh B."/>
            <person name="Bhatia S."/>
        </authorList>
    </citation>
    <scope>NUCLEOTIDE SEQUENCE [LARGE SCALE GENOMIC DNA]</scope>
    <source>
        <strain evidence="2">Urdbean</strain>
    </source>
</reference>
<dbReference type="AlphaFoldDB" id="A0AAQ3RKS2"/>
<keyword evidence="3" id="KW-1185">Reference proteome</keyword>
<dbReference type="Proteomes" id="UP001374535">
    <property type="component" value="Chromosome 9"/>
</dbReference>
<feature type="transmembrane region" description="Helical" evidence="1">
    <location>
        <begin position="21"/>
        <end position="40"/>
    </location>
</feature>
<keyword evidence="1" id="KW-1133">Transmembrane helix</keyword>
<sequence length="158" mass="16915">TKQFLVREKTRLEFLIFQYRPLNQLLVFFVGVTFTVLIGNNMNHGLLNSRDLVLNVGKNHLGGIRVVHVQHLLCLLYIRSYSLHFALKKSELLVKPARVLRVAVVATSIVGFLGNGGGGGKFELLGVGGRKFGFLCGELGSGITGGLLGGGPGEIGGA</sequence>
<evidence type="ECO:0000313" key="2">
    <source>
        <dbReference type="EMBL" id="WVY97751.1"/>
    </source>
</evidence>